<keyword evidence="7" id="KW-0676">Redox-active center</keyword>
<dbReference type="InterPro" id="IPR050924">
    <property type="entry name" value="Peroxiredoxin_BCP/PrxQ"/>
</dbReference>
<sequence length="214" mass="23189">MSLDPRRSPRPLWRLVLPLALAAAVATPTGTAHAQAAMLGPVDGKELAPTDIERIVVGSTAPDFALGKFGGGTVTLSSLRGAKNVVLVFYRGFWCPYCVAQLKEMRTLLTNELKKDTELLVVSVDDDAGTQKAIDRIAADGTKPDFTFLSDPDHTVIARYGILNPAGTRRGIPHPATYVIDKKGVVRWRDLQTDYKIRPTNAAVLTAVQALRAR</sequence>
<dbReference type="STRING" id="1379270.GEMMAAP_18725"/>
<dbReference type="Proteomes" id="UP000076404">
    <property type="component" value="Chromosome"/>
</dbReference>
<dbReference type="OrthoDB" id="9809746at2"/>
<gene>
    <name evidence="14" type="ORF">GEMMAAP_18725</name>
</gene>
<comment type="similarity">
    <text evidence="9">Belongs to the peroxiredoxin family. BCP/PrxQ subfamily.</text>
</comment>
<keyword evidence="5" id="KW-0560">Oxidoreductase</keyword>
<evidence type="ECO:0000256" key="4">
    <source>
        <dbReference type="ARBA" id="ARBA00022862"/>
    </source>
</evidence>
<reference evidence="14 15" key="2">
    <citation type="journal article" date="2016" name="Environ. Microbiol. Rep.">
        <title>Metagenomic evidence for the presence of phototrophic Gemmatimonadetes bacteria in diverse environments.</title>
        <authorList>
            <person name="Zeng Y."/>
            <person name="Baumbach J."/>
            <person name="Barbosa E.G."/>
            <person name="Azevedo V."/>
            <person name="Zhang C."/>
            <person name="Koblizek M."/>
        </authorList>
    </citation>
    <scope>NUCLEOTIDE SEQUENCE [LARGE SCALE GENOMIC DNA]</scope>
    <source>
        <strain evidence="14 15">AP64</strain>
    </source>
</reference>
<evidence type="ECO:0000256" key="11">
    <source>
        <dbReference type="ARBA" id="ARBA00049091"/>
    </source>
</evidence>
<evidence type="ECO:0000256" key="12">
    <source>
        <dbReference type="SAM" id="SignalP"/>
    </source>
</evidence>
<dbReference type="EMBL" id="CP011454">
    <property type="protein sequence ID" value="AMW06266.1"/>
    <property type="molecule type" value="Genomic_DNA"/>
</dbReference>
<evidence type="ECO:0000256" key="2">
    <source>
        <dbReference type="ARBA" id="ARBA00013017"/>
    </source>
</evidence>
<dbReference type="RefSeq" id="WP_026850960.1">
    <property type="nucleotide sequence ID" value="NZ_CP011454.1"/>
</dbReference>
<dbReference type="AlphaFoldDB" id="A0A143BMF8"/>
<evidence type="ECO:0000256" key="5">
    <source>
        <dbReference type="ARBA" id="ARBA00023002"/>
    </source>
</evidence>
<dbReference type="KEGG" id="gph:GEMMAAP_18725"/>
<dbReference type="GO" id="GO:0045454">
    <property type="term" value="P:cell redox homeostasis"/>
    <property type="evidence" value="ECO:0007669"/>
    <property type="project" value="TreeGrafter"/>
</dbReference>
<feature type="chain" id="PRO_5007506998" description="thioredoxin-dependent peroxiredoxin" evidence="12">
    <location>
        <begin position="35"/>
        <end position="214"/>
    </location>
</feature>
<keyword evidence="15" id="KW-1185">Reference proteome</keyword>
<name>A0A143BMF8_9BACT</name>
<dbReference type="InterPro" id="IPR000866">
    <property type="entry name" value="AhpC/TSA"/>
</dbReference>
<dbReference type="PANTHER" id="PTHR42801">
    <property type="entry name" value="THIOREDOXIN-DEPENDENT PEROXIDE REDUCTASE"/>
    <property type="match status" value="1"/>
</dbReference>
<evidence type="ECO:0000256" key="1">
    <source>
        <dbReference type="ARBA" id="ARBA00003330"/>
    </source>
</evidence>
<reference evidence="14 15" key="1">
    <citation type="journal article" date="2014" name="Proc. Natl. Acad. Sci. U.S.A.">
        <title>Functional type 2 photosynthetic reaction centers found in the rare bacterial phylum Gemmatimonadetes.</title>
        <authorList>
            <person name="Zeng Y."/>
            <person name="Feng F."/>
            <person name="Medova H."/>
            <person name="Dean J."/>
            <person name="Koblizek M."/>
        </authorList>
    </citation>
    <scope>NUCLEOTIDE SEQUENCE [LARGE SCALE GENOMIC DNA]</scope>
    <source>
        <strain evidence="14 15">AP64</strain>
    </source>
</reference>
<feature type="domain" description="Thioredoxin" evidence="13">
    <location>
        <begin position="55"/>
        <end position="213"/>
    </location>
</feature>
<dbReference type="PROSITE" id="PS51352">
    <property type="entry name" value="THIOREDOXIN_2"/>
    <property type="match status" value="1"/>
</dbReference>
<evidence type="ECO:0000256" key="7">
    <source>
        <dbReference type="ARBA" id="ARBA00023284"/>
    </source>
</evidence>
<dbReference type="InterPro" id="IPR013766">
    <property type="entry name" value="Thioredoxin_domain"/>
</dbReference>
<keyword evidence="6" id="KW-1015">Disulfide bond</keyword>
<dbReference type="GO" id="GO:0034599">
    <property type="term" value="P:cellular response to oxidative stress"/>
    <property type="evidence" value="ECO:0007669"/>
    <property type="project" value="TreeGrafter"/>
</dbReference>
<keyword evidence="12" id="KW-0732">Signal</keyword>
<dbReference type="GO" id="GO:0008379">
    <property type="term" value="F:thioredoxin peroxidase activity"/>
    <property type="evidence" value="ECO:0007669"/>
    <property type="project" value="TreeGrafter"/>
</dbReference>
<proteinExistence type="inferred from homology"/>
<keyword evidence="4" id="KW-0049">Antioxidant</keyword>
<dbReference type="Pfam" id="PF00578">
    <property type="entry name" value="AhpC-TSA"/>
    <property type="match status" value="1"/>
</dbReference>
<dbReference type="Gene3D" id="3.40.30.10">
    <property type="entry name" value="Glutaredoxin"/>
    <property type="match status" value="1"/>
</dbReference>
<comment type="function">
    <text evidence="1">Thiol-specific peroxidase that catalyzes the reduction of hydrogen peroxide and organic hydroperoxides to water and alcohols, respectively. Plays a role in cell protection against oxidative stress by detoxifying peroxides and as sensor of hydrogen peroxide-mediated signaling events.</text>
</comment>
<feature type="signal peptide" evidence="12">
    <location>
        <begin position="1"/>
        <end position="34"/>
    </location>
</feature>
<protein>
    <recommendedName>
        <fullName evidence="2">thioredoxin-dependent peroxiredoxin</fullName>
        <ecNumber evidence="2">1.11.1.24</ecNumber>
    </recommendedName>
    <alternativeName>
        <fullName evidence="8">Thioredoxin peroxidase</fullName>
    </alternativeName>
    <alternativeName>
        <fullName evidence="10">Thioredoxin-dependent peroxiredoxin Bcp</fullName>
    </alternativeName>
</protein>
<evidence type="ECO:0000256" key="10">
    <source>
        <dbReference type="ARBA" id="ARBA00042639"/>
    </source>
</evidence>
<evidence type="ECO:0000259" key="13">
    <source>
        <dbReference type="PROSITE" id="PS51352"/>
    </source>
</evidence>
<evidence type="ECO:0000256" key="9">
    <source>
        <dbReference type="ARBA" id="ARBA00038489"/>
    </source>
</evidence>
<dbReference type="GO" id="GO:0005737">
    <property type="term" value="C:cytoplasm"/>
    <property type="evidence" value="ECO:0007669"/>
    <property type="project" value="TreeGrafter"/>
</dbReference>
<evidence type="ECO:0000313" key="15">
    <source>
        <dbReference type="Proteomes" id="UP000076404"/>
    </source>
</evidence>
<dbReference type="CDD" id="cd02971">
    <property type="entry name" value="PRX_family"/>
    <property type="match status" value="1"/>
</dbReference>
<dbReference type="PANTHER" id="PTHR42801:SF7">
    <property type="entry name" value="SLL1159 PROTEIN"/>
    <property type="match status" value="1"/>
</dbReference>
<evidence type="ECO:0000256" key="6">
    <source>
        <dbReference type="ARBA" id="ARBA00023157"/>
    </source>
</evidence>
<dbReference type="EC" id="1.11.1.24" evidence="2"/>
<dbReference type="InterPro" id="IPR036249">
    <property type="entry name" value="Thioredoxin-like_sf"/>
</dbReference>
<dbReference type="SUPFAM" id="SSF52833">
    <property type="entry name" value="Thioredoxin-like"/>
    <property type="match status" value="1"/>
</dbReference>
<evidence type="ECO:0000313" key="14">
    <source>
        <dbReference type="EMBL" id="AMW06266.1"/>
    </source>
</evidence>
<dbReference type="eggNOG" id="COG1225">
    <property type="taxonomic scope" value="Bacteria"/>
</dbReference>
<evidence type="ECO:0000256" key="3">
    <source>
        <dbReference type="ARBA" id="ARBA00022559"/>
    </source>
</evidence>
<evidence type="ECO:0000256" key="8">
    <source>
        <dbReference type="ARBA" id="ARBA00032824"/>
    </source>
</evidence>
<accession>A0A143BMF8</accession>
<organism evidence="14 15">
    <name type="scientific">Gemmatimonas phototrophica</name>
    <dbReference type="NCBI Taxonomy" id="1379270"/>
    <lineage>
        <taxon>Bacteria</taxon>
        <taxon>Pseudomonadati</taxon>
        <taxon>Gemmatimonadota</taxon>
        <taxon>Gemmatimonadia</taxon>
        <taxon>Gemmatimonadales</taxon>
        <taxon>Gemmatimonadaceae</taxon>
        <taxon>Gemmatimonas</taxon>
    </lineage>
</organism>
<comment type="catalytic activity">
    <reaction evidence="11">
        <text>a hydroperoxide + [thioredoxin]-dithiol = an alcohol + [thioredoxin]-disulfide + H2O</text>
        <dbReference type="Rhea" id="RHEA:62620"/>
        <dbReference type="Rhea" id="RHEA-COMP:10698"/>
        <dbReference type="Rhea" id="RHEA-COMP:10700"/>
        <dbReference type="ChEBI" id="CHEBI:15377"/>
        <dbReference type="ChEBI" id="CHEBI:29950"/>
        <dbReference type="ChEBI" id="CHEBI:30879"/>
        <dbReference type="ChEBI" id="CHEBI:35924"/>
        <dbReference type="ChEBI" id="CHEBI:50058"/>
        <dbReference type="EC" id="1.11.1.24"/>
    </reaction>
</comment>
<keyword evidence="3" id="KW-0575">Peroxidase</keyword>